<feature type="compositionally biased region" description="Gly residues" evidence="1">
    <location>
        <begin position="130"/>
        <end position="140"/>
    </location>
</feature>
<feature type="compositionally biased region" description="Polar residues" evidence="1">
    <location>
        <begin position="115"/>
        <end position="125"/>
    </location>
</feature>
<feature type="region of interest" description="Disordered" evidence="1">
    <location>
        <begin position="87"/>
        <end position="106"/>
    </location>
</feature>
<proteinExistence type="predicted"/>
<name>A0A4C1TU00_EUMVA</name>
<evidence type="ECO:0000313" key="3">
    <source>
        <dbReference type="Proteomes" id="UP000299102"/>
    </source>
</evidence>
<comment type="caution">
    <text evidence="2">The sequence shown here is derived from an EMBL/GenBank/DDBJ whole genome shotgun (WGS) entry which is preliminary data.</text>
</comment>
<dbReference type="Proteomes" id="UP000299102">
    <property type="component" value="Unassembled WGS sequence"/>
</dbReference>
<accession>A0A4C1TU00</accession>
<gene>
    <name evidence="2" type="ORF">EVAR_73573_1</name>
</gene>
<keyword evidence="3" id="KW-1185">Reference proteome</keyword>
<sequence>MPPRQASSSANTSNATTCTIASTATALTSAAYSSSSSNSSSHQTSSSVSSKEIILVSAVVPRHQNVCMQSMSKTPLPLDLYQRRLEHQHQEDTKENSIVNNNNNTNEKYRITTTHLTSGTTQKQHSNSNEGGGGGSSGGDGSKKREDLAIDSTRSFNSPDRLARHDDNRPMDESIAAEVITSGRIEKIEDDDVEYGDEEMELDDDGDNNSEDESSGHSGGSGGGIEGGIDSARLYTLAPTIPLTFDAHTQRPASRSSREGSGLDRPSSRGGGLVVSLLTSAQCFGGWFESCLFNSSSFRLSQ</sequence>
<protein>
    <submittedName>
        <fullName evidence="2">Uncharacterized protein</fullName>
    </submittedName>
</protein>
<reference evidence="2 3" key="1">
    <citation type="journal article" date="2019" name="Commun. Biol.">
        <title>The bagworm genome reveals a unique fibroin gene that provides high tensile strength.</title>
        <authorList>
            <person name="Kono N."/>
            <person name="Nakamura H."/>
            <person name="Ohtoshi R."/>
            <person name="Tomita M."/>
            <person name="Numata K."/>
            <person name="Arakawa K."/>
        </authorList>
    </citation>
    <scope>NUCLEOTIDE SEQUENCE [LARGE SCALE GENOMIC DNA]</scope>
</reference>
<organism evidence="2 3">
    <name type="scientific">Eumeta variegata</name>
    <name type="common">Bagworm moth</name>
    <name type="synonym">Eumeta japonica</name>
    <dbReference type="NCBI Taxonomy" id="151549"/>
    <lineage>
        <taxon>Eukaryota</taxon>
        <taxon>Metazoa</taxon>
        <taxon>Ecdysozoa</taxon>
        <taxon>Arthropoda</taxon>
        <taxon>Hexapoda</taxon>
        <taxon>Insecta</taxon>
        <taxon>Pterygota</taxon>
        <taxon>Neoptera</taxon>
        <taxon>Endopterygota</taxon>
        <taxon>Lepidoptera</taxon>
        <taxon>Glossata</taxon>
        <taxon>Ditrysia</taxon>
        <taxon>Tineoidea</taxon>
        <taxon>Psychidae</taxon>
        <taxon>Oiketicinae</taxon>
        <taxon>Eumeta</taxon>
    </lineage>
</organism>
<feature type="compositionally biased region" description="Acidic residues" evidence="1">
    <location>
        <begin position="188"/>
        <end position="213"/>
    </location>
</feature>
<feature type="region of interest" description="Disordered" evidence="1">
    <location>
        <begin position="115"/>
        <end position="229"/>
    </location>
</feature>
<feature type="region of interest" description="Disordered" evidence="1">
    <location>
        <begin position="245"/>
        <end position="269"/>
    </location>
</feature>
<feature type="compositionally biased region" description="Gly residues" evidence="1">
    <location>
        <begin position="217"/>
        <end position="227"/>
    </location>
</feature>
<feature type="region of interest" description="Disordered" evidence="1">
    <location>
        <begin position="30"/>
        <end position="50"/>
    </location>
</feature>
<dbReference type="OrthoDB" id="10261408at2759"/>
<dbReference type="AlphaFoldDB" id="A0A4C1TU00"/>
<evidence type="ECO:0000313" key="2">
    <source>
        <dbReference type="EMBL" id="GBP17378.1"/>
    </source>
</evidence>
<feature type="compositionally biased region" description="Basic and acidic residues" evidence="1">
    <location>
        <begin position="161"/>
        <end position="172"/>
    </location>
</feature>
<evidence type="ECO:0000256" key="1">
    <source>
        <dbReference type="SAM" id="MobiDB-lite"/>
    </source>
</evidence>
<dbReference type="EMBL" id="BGZK01006280">
    <property type="protein sequence ID" value="GBP17378.1"/>
    <property type="molecule type" value="Genomic_DNA"/>
</dbReference>